<evidence type="ECO:0000313" key="2">
    <source>
        <dbReference type="EMBL" id="EDO32239.1"/>
    </source>
</evidence>
<dbReference type="EMBL" id="DS469840">
    <property type="protein sequence ID" value="EDO32239.1"/>
    <property type="molecule type" value="Genomic_DNA"/>
</dbReference>
<protein>
    <submittedName>
        <fullName evidence="2">Uncharacterized protein</fullName>
    </submittedName>
</protein>
<feature type="region of interest" description="Disordered" evidence="1">
    <location>
        <begin position="53"/>
        <end position="151"/>
    </location>
</feature>
<dbReference type="SUPFAM" id="SSF57667">
    <property type="entry name" value="beta-beta-alpha zinc fingers"/>
    <property type="match status" value="1"/>
</dbReference>
<evidence type="ECO:0000313" key="3">
    <source>
        <dbReference type="Proteomes" id="UP000001593"/>
    </source>
</evidence>
<feature type="compositionally biased region" description="Acidic residues" evidence="1">
    <location>
        <begin position="133"/>
        <end position="151"/>
    </location>
</feature>
<dbReference type="InParanoid" id="A7SVN5"/>
<keyword evidence="3" id="KW-1185">Reference proteome</keyword>
<feature type="region of interest" description="Disordered" evidence="1">
    <location>
        <begin position="169"/>
        <end position="226"/>
    </location>
</feature>
<name>A7SVN5_NEMVE</name>
<sequence>MSSNDSDLDPDLDVEELKNELQASGKVACPSEGCNDEFMSLWGLKFHLKKGFCNKSGNENASSQGSNMASIEDAESSAIKNSRKREQNPRQDKDSADVTMVQRRSGRKITPRKKIEMENIEPKKKKEKKSQEVEQDSDVDSDGDGVANEDDVGPVEIAADVVVETNTVPGQIVDEVSNDGDSLLAGEDNESAKKAPGKKRQAQKKTDKAAKNPANKEENVSEENKSERQIMVAKLKKQIKTCKYVKCPKCGRKYTTALGCAIHFEKCDSDQLCKQNFILTFKSAKLLITIELHILVISNTKRASTYMLIFTDNQKLFLFDTFK</sequence>
<feature type="compositionally biased region" description="Basic and acidic residues" evidence="1">
    <location>
        <begin position="84"/>
        <end position="96"/>
    </location>
</feature>
<reference evidence="2 3" key="1">
    <citation type="journal article" date="2007" name="Science">
        <title>Sea anemone genome reveals ancestral eumetazoan gene repertoire and genomic organization.</title>
        <authorList>
            <person name="Putnam N.H."/>
            <person name="Srivastava M."/>
            <person name="Hellsten U."/>
            <person name="Dirks B."/>
            <person name="Chapman J."/>
            <person name="Salamov A."/>
            <person name="Terry A."/>
            <person name="Shapiro H."/>
            <person name="Lindquist E."/>
            <person name="Kapitonov V.V."/>
            <person name="Jurka J."/>
            <person name="Genikhovich G."/>
            <person name="Grigoriev I.V."/>
            <person name="Lucas S.M."/>
            <person name="Steele R.E."/>
            <person name="Finnerty J.R."/>
            <person name="Technau U."/>
            <person name="Martindale M.Q."/>
            <person name="Rokhsar D.S."/>
        </authorList>
    </citation>
    <scope>NUCLEOTIDE SEQUENCE [LARGE SCALE GENOMIC DNA]</scope>
    <source>
        <strain evidence="3">CH2 X CH6</strain>
    </source>
</reference>
<proteinExistence type="predicted"/>
<dbReference type="Proteomes" id="UP000001593">
    <property type="component" value="Unassembled WGS sequence"/>
</dbReference>
<feature type="compositionally biased region" description="Basic and acidic residues" evidence="1">
    <location>
        <begin position="113"/>
        <end position="132"/>
    </location>
</feature>
<organism evidence="2 3">
    <name type="scientific">Nematostella vectensis</name>
    <name type="common">Starlet sea anemone</name>
    <dbReference type="NCBI Taxonomy" id="45351"/>
    <lineage>
        <taxon>Eukaryota</taxon>
        <taxon>Metazoa</taxon>
        <taxon>Cnidaria</taxon>
        <taxon>Anthozoa</taxon>
        <taxon>Hexacorallia</taxon>
        <taxon>Actiniaria</taxon>
        <taxon>Edwardsiidae</taxon>
        <taxon>Nematostella</taxon>
    </lineage>
</organism>
<evidence type="ECO:0000256" key="1">
    <source>
        <dbReference type="SAM" id="MobiDB-lite"/>
    </source>
</evidence>
<dbReference type="HOGENOM" id="CLU_861391_0_0_1"/>
<feature type="compositionally biased region" description="Basic and acidic residues" evidence="1">
    <location>
        <begin position="204"/>
        <end position="226"/>
    </location>
</feature>
<dbReference type="InterPro" id="IPR036236">
    <property type="entry name" value="Znf_C2H2_sf"/>
</dbReference>
<accession>A7SVN5</accession>
<dbReference type="AlphaFoldDB" id="A7SVN5"/>
<feature type="compositionally biased region" description="Polar residues" evidence="1">
    <location>
        <begin position="55"/>
        <end position="69"/>
    </location>
</feature>
<gene>
    <name evidence="2" type="ORF">NEMVEDRAFT_v1g247664</name>
</gene>